<dbReference type="Proteomes" id="UP001597201">
    <property type="component" value="Unassembled WGS sequence"/>
</dbReference>
<dbReference type="Pfam" id="PF13181">
    <property type="entry name" value="TPR_8"/>
    <property type="match status" value="2"/>
</dbReference>
<accession>A0ABW3XZ33</accession>
<dbReference type="SUPFAM" id="SSF48452">
    <property type="entry name" value="TPR-like"/>
    <property type="match status" value="1"/>
</dbReference>
<reference evidence="4" key="1">
    <citation type="journal article" date="2019" name="Int. J. Syst. Evol. Microbiol.">
        <title>The Global Catalogue of Microorganisms (GCM) 10K type strain sequencing project: providing services to taxonomists for standard genome sequencing and annotation.</title>
        <authorList>
            <consortium name="The Broad Institute Genomics Platform"/>
            <consortium name="The Broad Institute Genome Sequencing Center for Infectious Disease"/>
            <person name="Wu L."/>
            <person name="Ma J."/>
        </authorList>
    </citation>
    <scope>NUCLEOTIDE SEQUENCE [LARGE SCALE GENOMIC DNA]</scope>
    <source>
        <strain evidence="4">CCUG 61485</strain>
    </source>
</reference>
<organism evidence="3 4">
    <name type="scientific">Namhaeicola litoreus</name>
    <dbReference type="NCBI Taxonomy" id="1052145"/>
    <lineage>
        <taxon>Bacteria</taxon>
        <taxon>Pseudomonadati</taxon>
        <taxon>Bacteroidota</taxon>
        <taxon>Flavobacteriia</taxon>
        <taxon>Flavobacteriales</taxon>
        <taxon>Flavobacteriaceae</taxon>
        <taxon>Namhaeicola</taxon>
    </lineage>
</organism>
<gene>
    <name evidence="3" type="ORF">ACFQ39_04395</name>
</gene>
<proteinExistence type="predicted"/>
<feature type="signal peptide" evidence="2">
    <location>
        <begin position="1"/>
        <end position="21"/>
    </location>
</feature>
<feature type="repeat" description="TPR" evidence="1">
    <location>
        <begin position="318"/>
        <end position="351"/>
    </location>
</feature>
<dbReference type="PROSITE" id="PS50005">
    <property type="entry name" value="TPR"/>
    <property type="match status" value="2"/>
</dbReference>
<feature type="repeat" description="TPR" evidence="1">
    <location>
        <begin position="281"/>
        <end position="314"/>
    </location>
</feature>
<evidence type="ECO:0000256" key="2">
    <source>
        <dbReference type="SAM" id="SignalP"/>
    </source>
</evidence>
<dbReference type="EMBL" id="JBHTMY010000002">
    <property type="protein sequence ID" value="MFD1314843.1"/>
    <property type="molecule type" value="Genomic_DNA"/>
</dbReference>
<sequence length="442" mass="49980">MKLKLRLGAVFILFLGLIANAQDKYGSEPDKCKTNLSIFYEYAKVKNYTSAYEPWKWCIENCPQSSLNLYKYGLLMEEDLMNKAVAAGNYAEFDKKAAEIDKLYEMRIKYYPDNLGKVYSDWANSIFDRAEADKRGTKVYKEEIYDKLKLSFQADPSGMSVKNLAYYFQEFTNANKDNNAQAVFDTYDEIMEAVGKDKKTKQASEINLTALGQVQVYLDNTLSSVATCDRLIPLYSGNFEKHKTDVVWLKRAVSRLNDKECTEDPLYPKMVEAYVNAAPSSDAYVFYAGILLDQGQDNKAVEYFDKAINLETDNYKKAKYYYRLALIMKSKGQLSKSRDYAKKAIQQRPSYGAAYLLISNLYAGSANNCGTDEFSKRMVYVAAADQARRAKAVDPGISATANKYIESYMASAPSKKLIFTEGKASGTPYTIGCWINETAKIP</sequence>
<dbReference type="RefSeq" id="WP_377176769.1">
    <property type="nucleotide sequence ID" value="NZ_JBHTMY010000002.1"/>
</dbReference>
<keyword evidence="4" id="KW-1185">Reference proteome</keyword>
<feature type="chain" id="PRO_5046204343" evidence="2">
    <location>
        <begin position="22"/>
        <end position="442"/>
    </location>
</feature>
<dbReference type="InterPro" id="IPR019734">
    <property type="entry name" value="TPR_rpt"/>
</dbReference>
<evidence type="ECO:0000313" key="4">
    <source>
        <dbReference type="Proteomes" id="UP001597201"/>
    </source>
</evidence>
<evidence type="ECO:0000313" key="3">
    <source>
        <dbReference type="EMBL" id="MFD1314843.1"/>
    </source>
</evidence>
<name>A0ABW3XZ33_9FLAO</name>
<protein>
    <submittedName>
        <fullName evidence="3">Tetratricopeptide repeat protein</fullName>
    </submittedName>
</protein>
<dbReference type="InterPro" id="IPR011990">
    <property type="entry name" value="TPR-like_helical_dom_sf"/>
</dbReference>
<dbReference type="SMART" id="SM00028">
    <property type="entry name" value="TPR"/>
    <property type="match status" value="2"/>
</dbReference>
<evidence type="ECO:0000256" key="1">
    <source>
        <dbReference type="PROSITE-ProRule" id="PRU00339"/>
    </source>
</evidence>
<keyword evidence="2" id="KW-0732">Signal</keyword>
<keyword evidence="1" id="KW-0802">TPR repeat</keyword>
<dbReference type="Gene3D" id="1.25.40.10">
    <property type="entry name" value="Tetratricopeptide repeat domain"/>
    <property type="match status" value="1"/>
</dbReference>
<comment type="caution">
    <text evidence="3">The sequence shown here is derived from an EMBL/GenBank/DDBJ whole genome shotgun (WGS) entry which is preliminary data.</text>
</comment>